<sequence>MFGNVLTYDVYHLALYLFLVLAWGALGLHFLQRGIGGEGLVKCCAMFGLALAVSSVMLVLDVLRVLEHHHVEIALWGLGGVLPASVFLISKTSSSYR</sequence>
<accession>A0A1B2F8J8</accession>
<dbReference type="AlphaFoldDB" id="A0A1B2F8J8"/>
<keyword evidence="1" id="KW-0472">Membrane</keyword>
<feature type="transmembrane region" description="Helical" evidence="1">
    <location>
        <begin position="69"/>
        <end position="89"/>
    </location>
</feature>
<feature type="transmembrane region" description="Helical" evidence="1">
    <location>
        <begin position="12"/>
        <end position="31"/>
    </location>
</feature>
<keyword evidence="1" id="KW-0812">Transmembrane</keyword>
<dbReference type="EMBL" id="CP016634">
    <property type="protein sequence ID" value="ANY88619.1"/>
    <property type="molecule type" value="Genomic_DNA"/>
</dbReference>
<gene>
    <name evidence="2" type="ORF">IEC33019_3087</name>
</gene>
<protein>
    <submittedName>
        <fullName evidence="2">Uncharacterized protein</fullName>
    </submittedName>
</protein>
<reference evidence="2" key="1">
    <citation type="submission" date="2016-07" db="EMBL/GenBank/DDBJ databases">
        <title>New class B carbapenemase carried by novel plasmid in Pseudomonas putida enviromental strain in eastern Amazonia.</title>
        <authorList>
            <person name="Souza C.O."/>
            <person name="Lima K.V."/>
            <person name="Brasiliense D.M."/>
            <person name="Perez-Chaparro P.J."/>
            <person name="Mamizuka E.M."/>
            <person name="Lima M.O."/>
            <person name="Lima L.N."/>
            <person name="McCulloch J.A."/>
        </authorList>
    </citation>
    <scope>NUCLEOTIDE SEQUENCE [LARGE SCALE GENOMIC DNA]</scope>
    <source>
        <strain evidence="2">IEC33019</strain>
    </source>
</reference>
<feature type="transmembrane region" description="Helical" evidence="1">
    <location>
        <begin position="43"/>
        <end position="63"/>
    </location>
</feature>
<dbReference type="RefSeq" id="WP_070092147.1">
    <property type="nucleotide sequence ID" value="NZ_CP016634.1"/>
</dbReference>
<organism evidence="2">
    <name type="scientific">Pseudomonas putida</name>
    <name type="common">Arthrobacter siderocapsulatus</name>
    <dbReference type="NCBI Taxonomy" id="303"/>
    <lineage>
        <taxon>Bacteria</taxon>
        <taxon>Pseudomonadati</taxon>
        <taxon>Pseudomonadota</taxon>
        <taxon>Gammaproteobacteria</taxon>
        <taxon>Pseudomonadales</taxon>
        <taxon>Pseudomonadaceae</taxon>
        <taxon>Pseudomonas</taxon>
    </lineage>
</organism>
<proteinExistence type="predicted"/>
<evidence type="ECO:0000256" key="1">
    <source>
        <dbReference type="SAM" id="Phobius"/>
    </source>
</evidence>
<keyword evidence="1" id="KW-1133">Transmembrane helix</keyword>
<name>A0A1B2F8J8_PSEPU</name>
<evidence type="ECO:0000313" key="2">
    <source>
        <dbReference type="EMBL" id="ANY88619.1"/>
    </source>
</evidence>